<evidence type="ECO:0000256" key="1">
    <source>
        <dbReference type="SAM" id="MobiDB-lite"/>
    </source>
</evidence>
<protein>
    <recommendedName>
        <fullName evidence="2">BRCT domain-containing protein</fullName>
    </recommendedName>
</protein>
<reference evidence="3 4" key="1">
    <citation type="journal article" date="2015" name="Sci. Rep.">
        <title>Chromosome-level genome map provides insights into diverse defense mechanisms in the medicinal fungus Ganoderma sinense.</title>
        <authorList>
            <person name="Zhu Y."/>
            <person name="Xu J."/>
            <person name="Sun C."/>
            <person name="Zhou S."/>
            <person name="Xu H."/>
            <person name="Nelson D.R."/>
            <person name="Qian J."/>
            <person name="Song J."/>
            <person name="Luo H."/>
            <person name="Xiang L."/>
            <person name="Li Y."/>
            <person name="Xu Z."/>
            <person name="Ji A."/>
            <person name="Wang L."/>
            <person name="Lu S."/>
            <person name="Hayward A."/>
            <person name="Sun W."/>
            <person name="Li X."/>
            <person name="Schwartz D.C."/>
            <person name="Wang Y."/>
            <person name="Chen S."/>
        </authorList>
    </citation>
    <scope>NUCLEOTIDE SEQUENCE [LARGE SCALE GENOMIC DNA]</scope>
    <source>
        <strain evidence="3 4">ZZ0214-1</strain>
    </source>
</reference>
<keyword evidence="4" id="KW-1185">Reference proteome</keyword>
<comment type="caution">
    <text evidence="3">The sequence shown here is derived from an EMBL/GenBank/DDBJ whole genome shotgun (WGS) entry which is preliminary data.</text>
</comment>
<proteinExistence type="predicted"/>
<dbReference type="SMART" id="SM00292">
    <property type="entry name" value="BRCT"/>
    <property type="match status" value="1"/>
</dbReference>
<feature type="compositionally biased region" description="Basic and acidic residues" evidence="1">
    <location>
        <begin position="543"/>
        <end position="554"/>
    </location>
</feature>
<dbReference type="OrthoDB" id="3267102at2759"/>
<feature type="compositionally biased region" description="Basic and acidic residues" evidence="1">
    <location>
        <begin position="338"/>
        <end position="352"/>
    </location>
</feature>
<feature type="compositionally biased region" description="Basic and acidic residues" evidence="1">
    <location>
        <begin position="682"/>
        <end position="694"/>
    </location>
</feature>
<dbReference type="EMBL" id="AYKW01000012">
    <property type="protein sequence ID" value="PIL31877.1"/>
    <property type="molecule type" value="Genomic_DNA"/>
</dbReference>
<dbReference type="InterPro" id="IPR036420">
    <property type="entry name" value="BRCT_dom_sf"/>
</dbReference>
<gene>
    <name evidence="3" type="ORF">GSI_06581</name>
</gene>
<name>A0A2G8SDS9_9APHY</name>
<evidence type="ECO:0000313" key="3">
    <source>
        <dbReference type="EMBL" id="PIL31877.1"/>
    </source>
</evidence>
<dbReference type="Proteomes" id="UP000230002">
    <property type="component" value="Unassembled WGS sequence"/>
</dbReference>
<feature type="region of interest" description="Disordered" evidence="1">
    <location>
        <begin position="676"/>
        <end position="708"/>
    </location>
</feature>
<evidence type="ECO:0000259" key="2">
    <source>
        <dbReference type="PROSITE" id="PS50172"/>
    </source>
</evidence>
<feature type="region of interest" description="Disordered" evidence="1">
    <location>
        <begin position="494"/>
        <end position="613"/>
    </location>
</feature>
<organism evidence="3 4">
    <name type="scientific">Ganoderma sinense ZZ0214-1</name>
    <dbReference type="NCBI Taxonomy" id="1077348"/>
    <lineage>
        <taxon>Eukaryota</taxon>
        <taxon>Fungi</taxon>
        <taxon>Dikarya</taxon>
        <taxon>Basidiomycota</taxon>
        <taxon>Agaricomycotina</taxon>
        <taxon>Agaricomycetes</taxon>
        <taxon>Polyporales</taxon>
        <taxon>Polyporaceae</taxon>
        <taxon>Ganoderma</taxon>
    </lineage>
</organism>
<sequence length="783" mass="86580">MDQDPPSTQVAGRLFVDSANRPLKVFVDAAVVNRVKVGRSLKKGGANIIKDLKDADIIIVETESQTGDTTAADWGSEKVVLEPGWVSHSVQRGKVFLENEKWGGFEVVTTPVGADTGVNHLPTPRVTPSEAKLSPNEPPMPNQHRLTDASQAAAAAGSPGPPPSQFPQQAAFQVSGGQHIGAMPMATISPDAQVVVPANLLPPNLLWSLVNQAGIGIPMQVPQFQTLPMAMAQGGFPQQGIQFMTPGMFPQGGFIPQGGYPQQMMGIPMSQPMQDIQPPSGELAHASASPDVHSRNDSVAESHRGSPMDQDDPSPSLKRKTRPSDASGSGSKKKKGKAREGDRPLKHARLSESCDEAPLPFSDSPPPATQHRRQTSDHIGSLFVKHNGHPYTFFVQIEIRNRSKLADAIKKNGGKIAPDIAKVDFVILAHPSQRNFEEWLRQSNYFGKLPIKPQWIYRSVERGKILDFMEFLYEGFEVEKKRGRPGASGQRYVLKVVKSPTEEGTASEEDQLEDEHEEDEEVDEPAPKSKGKEKVAVKKPTIVKKETVKAEKKAKERKAAKKTEQRAEPAKIKAKSKTKSKEPSSTPTQSGRWEPSPPPPTRTEPHSRGHLYTKEDRDYCDEYIPILLSRDYTMTTMQIAEKLNEKMPHHSTKSWATHMSTSPLREKMLNWKKRAGIRHRKDAGQRSASKEDRQSTPPGGGPSKSLAAPQMIDPFQIIASFFAQGNADALTDEEVWRMMEGQYPQLTARQWEDFWVKNNDEITDEVNRLTSIEDSQIPKTEPE</sequence>
<feature type="compositionally biased region" description="Basic and acidic residues" evidence="1">
    <location>
        <begin position="561"/>
        <end position="571"/>
    </location>
</feature>
<dbReference type="SUPFAM" id="SSF52113">
    <property type="entry name" value="BRCT domain"/>
    <property type="match status" value="1"/>
</dbReference>
<feature type="region of interest" description="Disordered" evidence="1">
    <location>
        <begin position="116"/>
        <end position="169"/>
    </location>
</feature>
<dbReference type="PROSITE" id="PS50172">
    <property type="entry name" value="BRCT"/>
    <property type="match status" value="1"/>
</dbReference>
<feature type="region of interest" description="Disordered" evidence="1">
    <location>
        <begin position="258"/>
        <end position="375"/>
    </location>
</feature>
<dbReference type="AlphaFoldDB" id="A0A2G8SDS9"/>
<feature type="compositionally biased region" description="Basic and acidic residues" evidence="1">
    <location>
        <begin position="292"/>
        <end position="306"/>
    </location>
</feature>
<evidence type="ECO:0000313" key="4">
    <source>
        <dbReference type="Proteomes" id="UP000230002"/>
    </source>
</evidence>
<feature type="domain" description="BRCT" evidence="2">
    <location>
        <begin position="401"/>
        <end position="473"/>
    </location>
</feature>
<feature type="compositionally biased region" description="Acidic residues" evidence="1">
    <location>
        <begin position="505"/>
        <end position="524"/>
    </location>
</feature>
<dbReference type="InterPro" id="IPR001357">
    <property type="entry name" value="BRCT_dom"/>
</dbReference>
<dbReference type="STRING" id="1077348.A0A2G8SDS9"/>
<feature type="compositionally biased region" description="Low complexity" evidence="1">
    <location>
        <begin position="149"/>
        <end position="158"/>
    </location>
</feature>
<feature type="compositionally biased region" description="Basic and acidic residues" evidence="1">
    <location>
        <begin position="603"/>
        <end position="613"/>
    </location>
</feature>
<feature type="compositionally biased region" description="Basic and acidic residues" evidence="1">
    <location>
        <begin position="525"/>
        <end position="536"/>
    </location>
</feature>
<accession>A0A2G8SDS9</accession>
<dbReference type="Pfam" id="PF16589">
    <property type="entry name" value="BRCT_2"/>
    <property type="match status" value="1"/>
</dbReference>
<dbReference type="Gene3D" id="3.40.50.10190">
    <property type="entry name" value="BRCT domain"/>
    <property type="match status" value="1"/>
</dbReference>